<evidence type="ECO:0000313" key="1">
    <source>
        <dbReference type="EMBL" id="GFG73231.1"/>
    </source>
</evidence>
<sequence>MAQISRAHHTVPRFYLSGFADDRQFVGVVRLPGNARYRQSVGKVSVINDFYTVNSAAERDVIEKLIADQIEAPAAEIFRKVLVDQVWPLDEAERAILATFLALQHARGSNKRRALDEIAKTIANTLGDSSGFDISAVDWPEKLKAAHITSMLDFGQTGPCFYLRPWTLIRFNRKRLLTCDTPISLHPFPNAPAGSAVGTGTAWRITFPMSRTTGLAMLGHLIGSEAEAAEIASGRLDSVERGTAALAKDFNDATLHNARECVYHHPEDGGLVPTQLPEPRANEIVTGHPAVTQQRPL</sequence>
<name>A0A7I9XT94_9MYCO</name>
<dbReference type="RefSeq" id="WP_163754070.1">
    <property type="nucleotide sequence ID" value="NZ_BLKW01000002.1"/>
</dbReference>
<dbReference type="Pfam" id="PF14022">
    <property type="entry name" value="DUF4238"/>
    <property type="match status" value="1"/>
</dbReference>
<proteinExistence type="predicted"/>
<evidence type="ECO:0008006" key="3">
    <source>
        <dbReference type="Google" id="ProtNLM"/>
    </source>
</evidence>
<dbReference type="AlphaFoldDB" id="A0A7I9XT94"/>
<accession>A0A7I9XT94</accession>
<keyword evidence="2" id="KW-1185">Reference proteome</keyword>
<evidence type="ECO:0000313" key="2">
    <source>
        <dbReference type="Proteomes" id="UP000465361"/>
    </source>
</evidence>
<protein>
    <recommendedName>
        <fullName evidence="3">DUF4238 domain-containing protein</fullName>
    </recommendedName>
</protein>
<reference evidence="1 2" key="1">
    <citation type="journal article" date="2019" name="Emerg. Microbes Infect.">
        <title>Comprehensive subspecies identification of 175 nontuberculous mycobacteria species based on 7547 genomic profiles.</title>
        <authorList>
            <person name="Matsumoto Y."/>
            <person name="Kinjo T."/>
            <person name="Motooka D."/>
            <person name="Nabeya D."/>
            <person name="Jung N."/>
            <person name="Uechi K."/>
            <person name="Horii T."/>
            <person name="Iida T."/>
            <person name="Fujita J."/>
            <person name="Nakamura S."/>
        </authorList>
    </citation>
    <scope>NUCLEOTIDE SEQUENCE [LARGE SCALE GENOMIC DNA]</scope>
    <source>
        <strain evidence="1 2">JCM 17322</strain>
    </source>
</reference>
<organism evidence="1 2">
    <name type="scientific">Mycobacterium botniense</name>
    <dbReference type="NCBI Taxonomy" id="84962"/>
    <lineage>
        <taxon>Bacteria</taxon>
        <taxon>Bacillati</taxon>
        <taxon>Actinomycetota</taxon>
        <taxon>Actinomycetes</taxon>
        <taxon>Mycobacteriales</taxon>
        <taxon>Mycobacteriaceae</taxon>
        <taxon>Mycobacterium</taxon>
    </lineage>
</organism>
<gene>
    <name evidence="1" type="ORF">MBOT_05960</name>
</gene>
<dbReference type="Proteomes" id="UP000465361">
    <property type="component" value="Unassembled WGS sequence"/>
</dbReference>
<comment type="caution">
    <text evidence="1">The sequence shown here is derived from an EMBL/GenBank/DDBJ whole genome shotgun (WGS) entry which is preliminary data.</text>
</comment>
<dbReference type="InterPro" id="IPR025332">
    <property type="entry name" value="DUF4238"/>
</dbReference>
<dbReference type="EMBL" id="BLKW01000002">
    <property type="protein sequence ID" value="GFG73231.1"/>
    <property type="molecule type" value="Genomic_DNA"/>
</dbReference>